<dbReference type="SUPFAM" id="SSF74650">
    <property type="entry name" value="Galactose mutarotase-like"/>
    <property type="match status" value="1"/>
</dbReference>
<evidence type="ECO:0000313" key="10">
    <source>
        <dbReference type="EMBL" id="CAK0786214.1"/>
    </source>
</evidence>
<dbReference type="PRINTS" id="PR00132">
    <property type="entry name" value="GLHYDRLASE2"/>
</dbReference>
<dbReference type="SMART" id="SM01038">
    <property type="entry name" value="Bgal_small_N"/>
    <property type="match status" value="1"/>
</dbReference>
<dbReference type="InterPro" id="IPR006101">
    <property type="entry name" value="Glyco_hydro_2"/>
</dbReference>
<dbReference type="GO" id="GO:0005990">
    <property type="term" value="P:lactose catabolic process"/>
    <property type="evidence" value="ECO:0007669"/>
    <property type="project" value="TreeGrafter"/>
</dbReference>
<dbReference type="PROSITE" id="PS00719">
    <property type="entry name" value="GLYCOSYL_HYDROL_F2_1"/>
    <property type="match status" value="1"/>
</dbReference>
<comment type="similarity">
    <text evidence="2 7">Belongs to the glycosyl hydrolase 2 family.</text>
</comment>
<dbReference type="InterPro" id="IPR023230">
    <property type="entry name" value="Glyco_hydro_2_CS"/>
</dbReference>
<gene>
    <name evidence="10" type="ORF">CVIRNUC_009427</name>
</gene>
<evidence type="ECO:0000256" key="3">
    <source>
        <dbReference type="ARBA" id="ARBA00012756"/>
    </source>
</evidence>
<dbReference type="EMBL" id="CAUYUE010000014">
    <property type="protein sequence ID" value="CAK0786214.1"/>
    <property type="molecule type" value="Genomic_DNA"/>
</dbReference>
<dbReference type="InterPro" id="IPR017853">
    <property type="entry name" value="GH"/>
</dbReference>
<dbReference type="PANTHER" id="PTHR46323">
    <property type="entry name" value="BETA-GALACTOSIDASE"/>
    <property type="match status" value="1"/>
</dbReference>
<dbReference type="InterPro" id="IPR032312">
    <property type="entry name" value="LacZ_4"/>
</dbReference>
<dbReference type="Pfam" id="PF00703">
    <property type="entry name" value="Glyco_hydro_2"/>
    <property type="match status" value="1"/>
</dbReference>
<dbReference type="GO" id="GO:0009341">
    <property type="term" value="C:beta-galactosidase complex"/>
    <property type="evidence" value="ECO:0007669"/>
    <property type="project" value="InterPro"/>
</dbReference>
<proteinExistence type="inferred from homology"/>
<dbReference type="Gene3D" id="3.20.20.80">
    <property type="entry name" value="Glycosidases"/>
    <property type="match status" value="1"/>
</dbReference>
<comment type="catalytic activity">
    <reaction evidence="1">
        <text>Hydrolysis of terminal non-reducing beta-D-galactose residues in beta-D-galactosides.</text>
        <dbReference type="EC" id="3.2.1.23"/>
    </reaction>
</comment>
<dbReference type="PANTHER" id="PTHR46323:SF2">
    <property type="entry name" value="BETA-GALACTOSIDASE"/>
    <property type="match status" value="1"/>
</dbReference>
<dbReference type="InterPro" id="IPR014718">
    <property type="entry name" value="GH-type_carb-bd"/>
</dbReference>
<dbReference type="Pfam" id="PF16353">
    <property type="entry name" value="LacZ_4"/>
    <property type="match status" value="1"/>
</dbReference>
<dbReference type="InterPro" id="IPR036156">
    <property type="entry name" value="Beta-gal/glucu_dom_sf"/>
</dbReference>
<dbReference type="SUPFAM" id="SSF49303">
    <property type="entry name" value="beta-Galactosidase/glucuronidase domain"/>
    <property type="match status" value="2"/>
</dbReference>
<dbReference type="Gene3D" id="2.60.40.10">
    <property type="entry name" value="Immunoglobulins"/>
    <property type="match status" value="2"/>
</dbReference>
<dbReference type="InterPro" id="IPR006102">
    <property type="entry name" value="Ig-like_GH2"/>
</dbReference>
<dbReference type="Gene3D" id="2.70.98.10">
    <property type="match status" value="1"/>
</dbReference>
<evidence type="ECO:0000256" key="4">
    <source>
        <dbReference type="ARBA" id="ARBA00022801"/>
    </source>
</evidence>
<dbReference type="EC" id="3.2.1.23" evidence="3"/>
<dbReference type="SUPFAM" id="SSF49785">
    <property type="entry name" value="Galactose-binding domain-like"/>
    <property type="match status" value="1"/>
</dbReference>
<dbReference type="SUPFAM" id="SSF51445">
    <property type="entry name" value="(Trans)glycosidases"/>
    <property type="match status" value="1"/>
</dbReference>
<dbReference type="InterPro" id="IPR013783">
    <property type="entry name" value="Ig-like_fold"/>
</dbReference>
<dbReference type="InterPro" id="IPR006103">
    <property type="entry name" value="Glyco_hydro_2_cat"/>
</dbReference>
<organism evidence="10 11">
    <name type="scientific">Coccomyxa viridis</name>
    <dbReference type="NCBI Taxonomy" id="1274662"/>
    <lineage>
        <taxon>Eukaryota</taxon>
        <taxon>Viridiplantae</taxon>
        <taxon>Chlorophyta</taxon>
        <taxon>core chlorophytes</taxon>
        <taxon>Trebouxiophyceae</taxon>
        <taxon>Trebouxiophyceae incertae sedis</taxon>
        <taxon>Coccomyxaceae</taxon>
        <taxon>Coccomyxa</taxon>
    </lineage>
</organism>
<dbReference type="Proteomes" id="UP001314263">
    <property type="component" value="Unassembled WGS sequence"/>
</dbReference>
<dbReference type="InterPro" id="IPR008979">
    <property type="entry name" value="Galactose-bd-like_sf"/>
</dbReference>
<keyword evidence="11" id="KW-1185">Reference proteome</keyword>
<name>A0AAV1IJU1_9CHLO</name>
<dbReference type="Pfam" id="PF02837">
    <property type="entry name" value="Glyco_hydro_2_N"/>
    <property type="match status" value="1"/>
</dbReference>
<evidence type="ECO:0000259" key="9">
    <source>
        <dbReference type="SMART" id="SM01038"/>
    </source>
</evidence>
<dbReference type="GO" id="GO:0030246">
    <property type="term" value="F:carbohydrate binding"/>
    <property type="evidence" value="ECO:0007669"/>
    <property type="project" value="InterPro"/>
</dbReference>
<dbReference type="InterPro" id="IPR006104">
    <property type="entry name" value="Glyco_hydro_2_N"/>
</dbReference>
<comment type="caution">
    <text evidence="10">The sequence shown here is derived from an EMBL/GenBank/DDBJ whole genome shotgun (WGS) entry which is preliminary data.</text>
</comment>
<sequence>MEIAKGPRDWENPLVFAKNKCRSHAPLRSFPSQESALKYYVGGPGSHEAPNVHVLNSNDWIFKLFDRPENVPKGIWEPSFDDGRWGHIQVPSNWECQGHSYPIYTNFQYPWPITVPFVPEENPTGCYRKRFTIPSNWKGNRITLHFEAVNNAFYAWLNGQLLGYSQDSCLPAEFDVTDIVSTGENVLAVQVMRFSDGSYLEDMDHWWFSGIYRDVFLLCKPATHISDYWVKTPLTFSDSGELQEARLDIDVQLVTEHRGGFDDVRVRAALFQLDEAHANGYSEVMPAVDVEVKDKDHWISLDANTKRTHAECGTGGLALIEIDMAAAAQLPALWSAEEPNLYVLVISVVTTDGAHLDSESVQVGFRQVVIEKRQLLVNRKPILIKGVNRHEHDERHGKAVTEQGMLDDIFLLKQLNFNSVRCSHYPNCHRWYELCNQYGLYLMDEANVETHGFDPALNNNRVVPAQNPIWMHAIIDRGMRMLERDKNYPSIIIWSLGNESGYGPAHLAMAGYIRARDPSRPVHYEGGGSKTAATDILCPMYARIPMIEAWANDESETRPLIQCEYAHAMGNSNGNYKEYWDSFEGHPYLQGGFIWDWVDQGLLHEVKDAAGNTIEAWGYGGDFGDPVHDAQFNINGLIWPDRQPHPGCWECKAVMAPVVFELRDGPDDKIGGLVVRARNKYTFLSTAGLLLTWRVLLDGVPLMVGDPAQGDAEGWFPGGSVPLAPQESAELRLPIDRQELNGAAQQERGGGSLAKAEVTLEMRAQLSTSMPWAPMGHVVAEQQLPVPATWLQWDEDAMEEAPSPSSSPLQFSKKQQQGHGTVLITGANQLSVEVNLATGALDQWAVGGHSLLASGIEPCLFRAPLDNDLGGSGKTSFATRWKEAGIDCLEVVKGSVKSDVKQSSESTVEVRAEWILRPSEDKALRTADIGASGVSEAGGQNFYAEKIPDAPTGAPQEHPTPDAPEPSLEGEVQVAVQYTVHGDGSLQMDWRVDASKALPAPLSPGLYSSLPRVGLHLGVPAQYSRAHWYGRGPHECYPDRQYGAFLRQYSVEDIKEFHVPYIFPSENGGRSDTRWVTLSDESGAGIAAVALTKPMQVNATRFSIATLMGAKHDYELVADKYTHLHLDHVHMGVGGDDSWSPSCHKKYTVEPGKYEFSMLLSPILPAQELSPSEAASRLWLRHIQ</sequence>
<evidence type="ECO:0000256" key="2">
    <source>
        <dbReference type="ARBA" id="ARBA00007401"/>
    </source>
</evidence>
<evidence type="ECO:0000256" key="8">
    <source>
        <dbReference type="SAM" id="MobiDB-lite"/>
    </source>
</evidence>
<dbReference type="Pfam" id="PF02929">
    <property type="entry name" value="Bgal_small_N"/>
    <property type="match status" value="1"/>
</dbReference>
<evidence type="ECO:0000256" key="7">
    <source>
        <dbReference type="RuleBase" id="RU361154"/>
    </source>
</evidence>
<dbReference type="AlphaFoldDB" id="A0AAV1IJU1"/>
<feature type="region of interest" description="Disordered" evidence="8">
    <location>
        <begin position="944"/>
        <end position="969"/>
    </location>
</feature>
<dbReference type="GO" id="GO:0004565">
    <property type="term" value="F:beta-galactosidase activity"/>
    <property type="evidence" value="ECO:0007669"/>
    <property type="project" value="UniProtKB-EC"/>
</dbReference>
<accession>A0AAV1IJU1</accession>
<evidence type="ECO:0000256" key="1">
    <source>
        <dbReference type="ARBA" id="ARBA00001412"/>
    </source>
</evidence>
<evidence type="ECO:0000256" key="5">
    <source>
        <dbReference type="ARBA" id="ARBA00023295"/>
    </source>
</evidence>
<dbReference type="InterPro" id="IPR011013">
    <property type="entry name" value="Gal_mutarotase_sf_dom"/>
</dbReference>
<keyword evidence="5 7" id="KW-0326">Glycosidase</keyword>
<keyword evidence="4 7" id="KW-0378">Hydrolase</keyword>
<dbReference type="Pfam" id="PF02836">
    <property type="entry name" value="Glyco_hydro_2_C"/>
    <property type="match status" value="1"/>
</dbReference>
<dbReference type="Gene3D" id="2.60.120.260">
    <property type="entry name" value="Galactose-binding domain-like"/>
    <property type="match status" value="1"/>
</dbReference>
<protein>
    <recommendedName>
        <fullName evidence="3">beta-galactosidase</fullName>
        <ecNumber evidence="3">3.2.1.23</ecNumber>
    </recommendedName>
    <alternativeName>
        <fullName evidence="6">Lactase</fullName>
    </alternativeName>
</protein>
<feature type="domain" description="Beta galactosidase small chain/" evidence="9">
    <location>
        <begin position="823"/>
        <end position="1161"/>
    </location>
</feature>
<dbReference type="FunFam" id="3.20.20.80:FF:000018">
    <property type="entry name" value="Beta-galactosidase"/>
    <property type="match status" value="1"/>
</dbReference>
<dbReference type="InterPro" id="IPR023232">
    <property type="entry name" value="Glyco_hydro_2_AS"/>
</dbReference>
<evidence type="ECO:0000313" key="11">
    <source>
        <dbReference type="Proteomes" id="UP001314263"/>
    </source>
</evidence>
<dbReference type="InterPro" id="IPR050347">
    <property type="entry name" value="Bact_Beta-galactosidase"/>
</dbReference>
<dbReference type="InterPro" id="IPR004199">
    <property type="entry name" value="B-gal_small/dom_5"/>
</dbReference>
<reference evidence="10 11" key="1">
    <citation type="submission" date="2023-10" db="EMBL/GenBank/DDBJ databases">
        <authorList>
            <person name="Maclean D."/>
            <person name="Macfadyen A."/>
        </authorList>
    </citation>
    <scope>NUCLEOTIDE SEQUENCE [LARGE SCALE GENOMIC DNA]</scope>
</reference>
<dbReference type="PROSITE" id="PS00608">
    <property type="entry name" value="GLYCOSYL_HYDROL_F2_2"/>
    <property type="match status" value="1"/>
</dbReference>
<evidence type="ECO:0000256" key="6">
    <source>
        <dbReference type="ARBA" id="ARBA00032230"/>
    </source>
</evidence>